<dbReference type="CDD" id="cd06225">
    <property type="entry name" value="HAMP"/>
    <property type="match status" value="1"/>
</dbReference>
<evidence type="ECO:0000256" key="6">
    <source>
        <dbReference type="SAM" id="Phobius"/>
    </source>
</evidence>
<dbReference type="SMART" id="SM00304">
    <property type="entry name" value="HAMP"/>
    <property type="match status" value="1"/>
</dbReference>
<evidence type="ECO:0000256" key="2">
    <source>
        <dbReference type="ARBA" id="ARBA00023224"/>
    </source>
</evidence>
<evidence type="ECO:0000259" key="8">
    <source>
        <dbReference type="PROSITE" id="PS50885"/>
    </source>
</evidence>
<dbReference type="Proteomes" id="UP001501169">
    <property type="component" value="Unassembled WGS sequence"/>
</dbReference>
<organism evidence="9 10">
    <name type="scientific">Rheinheimera aquimaris</name>
    <dbReference type="NCBI Taxonomy" id="412437"/>
    <lineage>
        <taxon>Bacteria</taxon>
        <taxon>Pseudomonadati</taxon>
        <taxon>Pseudomonadota</taxon>
        <taxon>Gammaproteobacteria</taxon>
        <taxon>Chromatiales</taxon>
        <taxon>Chromatiaceae</taxon>
        <taxon>Rheinheimera</taxon>
    </lineage>
</organism>
<comment type="similarity">
    <text evidence="3">Belongs to the methyl-accepting chemotaxis (MCP) protein family.</text>
</comment>
<dbReference type="RefSeq" id="WP_226765760.1">
    <property type="nucleotide sequence ID" value="NZ_BAAAEO010000001.1"/>
</dbReference>
<feature type="transmembrane region" description="Helical" evidence="6">
    <location>
        <begin position="189"/>
        <end position="209"/>
    </location>
</feature>
<dbReference type="SUPFAM" id="SSF47170">
    <property type="entry name" value="Aspartate receptor, ligand-binding domain"/>
    <property type="match status" value="1"/>
</dbReference>
<dbReference type="Pfam" id="PF00015">
    <property type="entry name" value="MCPsignal"/>
    <property type="match status" value="1"/>
</dbReference>
<dbReference type="InterPro" id="IPR047347">
    <property type="entry name" value="YvaQ-like_sensor"/>
</dbReference>
<dbReference type="InterPro" id="IPR003660">
    <property type="entry name" value="HAMP_dom"/>
</dbReference>
<dbReference type="SMART" id="SM00283">
    <property type="entry name" value="MA"/>
    <property type="match status" value="1"/>
</dbReference>
<comment type="subcellular location">
    <subcellularLocation>
        <location evidence="1">Membrane</location>
    </subcellularLocation>
</comment>
<name>A0ABN1DB21_9GAMM</name>
<feature type="transmembrane region" description="Helical" evidence="6">
    <location>
        <begin position="12"/>
        <end position="33"/>
    </location>
</feature>
<dbReference type="Gene3D" id="1.20.120.30">
    <property type="entry name" value="Aspartate receptor, ligand-binding domain"/>
    <property type="match status" value="1"/>
</dbReference>
<dbReference type="Gene3D" id="1.10.287.950">
    <property type="entry name" value="Methyl-accepting chemotaxis protein"/>
    <property type="match status" value="1"/>
</dbReference>
<keyword evidence="6" id="KW-0472">Membrane</keyword>
<accession>A0ABN1DB21</accession>
<dbReference type="InterPro" id="IPR035440">
    <property type="entry name" value="4HB_MCP_dom_sf"/>
</dbReference>
<keyword evidence="6" id="KW-1133">Transmembrane helix</keyword>
<gene>
    <name evidence="9" type="ORF">GCM10009098_03140</name>
</gene>
<evidence type="ECO:0000259" key="7">
    <source>
        <dbReference type="PROSITE" id="PS50111"/>
    </source>
</evidence>
<dbReference type="PRINTS" id="PR00260">
    <property type="entry name" value="CHEMTRNSDUCR"/>
</dbReference>
<reference evidence="9 10" key="1">
    <citation type="journal article" date="2019" name="Int. J. Syst. Evol. Microbiol.">
        <title>The Global Catalogue of Microorganisms (GCM) 10K type strain sequencing project: providing services to taxonomists for standard genome sequencing and annotation.</title>
        <authorList>
            <consortium name="The Broad Institute Genomics Platform"/>
            <consortium name="The Broad Institute Genome Sequencing Center for Infectious Disease"/>
            <person name="Wu L."/>
            <person name="Ma J."/>
        </authorList>
    </citation>
    <scope>NUCLEOTIDE SEQUENCE [LARGE SCALE GENOMIC DNA]</scope>
    <source>
        <strain evidence="9 10">JCM 14331</strain>
    </source>
</reference>
<keyword evidence="10" id="KW-1185">Reference proteome</keyword>
<proteinExistence type="inferred from homology"/>
<dbReference type="Pfam" id="PF00672">
    <property type="entry name" value="HAMP"/>
    <property type="match status" value="1"/>
</dbReference>
<evidence type="ECO:0000256" key="3">
    <source>
        <dbReference type="ARBA" id="ARBA00029447"/>
    </source>
</evidence>
<feature type="domain" description="Methyl-accepting transducer" evidence="7">
    <location>
        <begin position="268"/>
        <end position="504"/>
    </location>
</feature>
<dbReference type="PANTHER" id="PTHR32089:SF120">
    <property type="entry name" value="METHYL-ACCEPTING CHEMOTAXIS PROTEIN TLPQ"/>
    <property type="match status" value="1"/>
</dbReference>
<evidence type="ECO:0000313" key="10">
    <source>
        <dbReference type="Proteomes" id="UP001501169"/>
    </source>
</evidence>
<dbReference type="SUPFAM" id="SSF58104">
    <property type="entry name" value="Methyl-accepting chemotaxis protein (MCP) signaling domain"/>
    <property type="match status" value="1"/>
</dbReference>
<dbReference type="PROSITE" id="PS50111">
    <property type="entry name" value="CHEMOTAXIS_TRANSDUC_2"/>
    <property type="match status" value="1"/>
</dbReference>
<evidence type="ECO:0000313" key="9">
    <source>
        <dbReference type="EMBL" id="GAA0538973.1"/>
    </source>
</evidence>
<protein>
    <submittedName>
        <fullName evidence="9">Methyl-accepting chemotaxis protein</fullName>
    </submittedName>
</protein>
<keyword evidence="2 4" id="KW-0807">Transducer</keyword>
<dbReference type="Pfam" id="PF12729">
    <property type="entry name" value="4HB_MCP_1"/>
    <property type="match status" value="1"/>
</dbReference>
<dbReference type="InterPro" id="IPR004089">
    <property type="entry name" value="MCPsignal_dom"/>
</dbReference>
<feature type="domain" description="HAMP" evidence="8">
    <location>
        <begin position="211"/>
        <end position="263"/>
    </location>
</feature>
<evidence type="ECO:0000256" key="4">
    <source>
        <dbReference type="PROSITE-ProRule" id="PRU00284"/>
    </source>
</evidence>
<evidence type="ECO:0000256" key="1">
    <source>
        <dbReference type="ARBA" id="ARBA00004370"/>
    </source>
</evidence>
<dbReference type="InterPro" id="IPR024478">
    <property type="entry name" value="HlyB_4HB_MCP"/>
</dbReference>
<keyword evidence="5" id="KW-0175">Coiled coil</keyword>
<dbReference type="PROSITE" id="PS50885">
    <property type="entry name" value="HAMP"/>
    <property type="match status" value="1"/>
</dbReference>
<dbReference type="InterPro" id="IPR004090">
    <property type="entry name" value="Chemotax_Me-accpt_rcpt"/>
</dbReference>
<dbReference type="CDD" id="cd19411">
    <property type="entry name" value="MCP2201-like_sensor"/>
    <property type="match status" value="1"/>
</dbReference>
<dbReference type="CDD" id="cd11386">
    <property type="entry name" value="MCP_signal"/>
    <property type="match status" value="1"/>
</dbReference>
<sequence length="540" mass="59096">MLRKIRITKRLSIAFVLMGLATLFVGVMAILSLNETERHFDNIAERRLPASILAGELNRDFLLIRIYTLGMLNAHTAEARENNRTQMNNLLSSYDETERKLAEFHKTPQGRAVFENVDRARKHYDQLHKQLLQLIDSGKQDEAEAFARQSFSQASVEFNNALTQMFEYQKSTADTAADAAHHSVKQGKMVTTVVIVIATLFGAVLAWLFSRSLIVPMRNAVTVSQRIASADLTAAIHDDEPDEAGDLVRAMAQMQQQLRQTLDEINKSSSQLAATSEELSVVTEQSTQTMHQQSDELDQAATAVTELTTAIEEVARSAVTTSRDSELADEKTRLGKNQVEHTIKNIRDLETELQHTGNSVGNLATRIRDIASVLDVIRAIADQTNLLALNAAIEAARAGDSGRGFAVVADEVRALAHRTQESTKEIERMMGAIDAETATTVSAMSSSSARAAETLQVAHQAGEALQLIAEAISQINNQNLTIASAAEQQATVARDVDRNLVNIRDLAVQTAAGANETQASSAELARLAEQLNSLISKFRL</sequence>
<evidence type="ECO:0000256" key="5">
    <source>
        <dbReference type="SAM" id="Coils"/>
    </source>
</evidence>
<keyword evidence="6" id="KW-0812">Transmembrane</keyword>
<comment type="caution">
    <text evidence="9">The sequence shown here is derived from an EMBL/GenBank/DDBJ whole genome shotgun (WGS) entry which is preliminary data.</text>
</comment>
<feature type="coiled-coil region" evidence="5">
    <location>
        <begin position="244"/>
        <end position="271"/>
    </location>
</feature>
<dbReference type="EMBL" id="BAAAEO010000001">
    <property type="protein sequence ID" value="GAA0538973.1"/>
    <property type="molecule type" value="Genomic_DNA"/>
</dbReference>
<dbReference type="PANTHER" id="PTHR32089">
    <property type="entry name" value="METHYL-ACCEPTING CHEMOTAXIS PROTEIN MCPB"/>
    <property type="match status" value="1"/>
</dbReference>